<dbReference type="SUPFAM" id="SSF46565">
    <property type="entry name" value="Chaperone J-domain"/>
    <property type="match status" value="1"/>
</dbReference>
<dbReference type="AlphaFoldDB" id="A0A9W4SHQ7"/>
<dbReference type="OrthoDB" id="1658288at2759"/>
<name>A0A9W4SHQ7_9GLOM</name>
<dbReference type="InterPro" id="IPR036869">
    <property type="entry name" value="J_dom_sf"/>
</dbReference>
<protein>
    <submittedName>
        <fullName evidence="1">11420_t:CDS:1</fullName>
    </submittedName>
</protein>
<proteinExistence type="predicted"/>
<keyword evidence="2" id="KW-1185">Reference proteome</keyword>
<dbReference type="CDD" id="cd06257">
    <property type="entry name" value="DnaJ"/>
    <property type="match status" value="1"/>
</dbReference>
<accession>A0A9W4SHQ7</accession>
<dbReference type="Proteomes" id="UP001153678">
    <property type="component" value="Unassembled WGS sequence"/>
</dbReference>
<gene>
    <name evidence="1" type="ORF">FWILDA_LOCUS3822</name>
</gene>
<dbReference type="InterPro" id="IPR001623">
    <property type="entry name" value="DnaJ_domain"/>
</dbReference>
<reference evidence="1" key="1">
    <citation type="submission" date="2022-08" db="EMBL/GenBank/DDBJ databases">
        <authorList>
            <person name="Kallberg Y."/>
            <person name="Tangrot J."/>
            <person name="Rosling A."/>
        </authorList>
    </citation>
    <scope>NUCLEOTIDE SEQUENCE</scope>
    <source>
        <strain evidence="1">Wild A</strain>
    </source>
</reference>
<dbReference type="EMBL" id="CAMKVN010000532">
    <property type="protein sequence ID" value="CAI2168919.1"/>
    <property type="molecule type" value="Genomic_DNA"/>
</dbReference>
<comment type="caution">
    <text evidence="1">The sequence shown here is derived from an EMBL/GenBank/DDBJ whole genome shotgun (WGS) entry which is preliminary data.</text>
</comment>
<sequence>MEHMESVEVQLKELQSFLNDEIIKDFRKSFKELSEMSKNFENYQNIVNYDTKLRQVFDGLINEKLIKNSQELKNPDNSQQFFSSLRILKFLAKKIAYLKRIDIIQDVLNSPHKKNILFYNALTKEEINKRYRNLVLNFHPDKTNRPESRCALLDEHKDLGAELFGCITEIKESLLATYEKIINNEGWKFHKNNADDLWKIAIDYRNAAKGQWNKLKSLKKDNIGGLSSEYLELNSVNYGLQAYQEYRAACKIVDKAKQLRERVRLRGSIALCLYVSKRHLEAQLYALSAIKLQLKDSYEVTINDCNEAKKIFDKVRDMNVTEKTPELKTEINLNVNFDYSQAVVKRVDQEISFSEKSSYQRSIDDDMLKISADLMLKADSSLVCYQIPKEDILQAKYQSWRKTRVGGIIVTGVGITATATAKVIHDTVVLLGVCTVGSTICIPFCLATGLITLGLGIWGGTSLWKKDLMKDPKTLENLNDIMKSALKAYNKGDYQQFINELSKNYKTDTSLLTLRNRSDDSYPKVLSSGKINIKGKVSKDLVSLAKKILVDVNYEKLDEEAEILDGRIRDLRSNNIFNIVLNQVADFISLKGYSNIAKEHKDDAKRMPFKLRLKEMRNIADLNLAIFDIIDGGEEELERAKKTIEEIRDKNYDDKNYDYGFVELRLEVLEDFLMIVCGVELPLRIASIA</sequence>
<organism evidence="1 2">
    <name type="scientific">Funneliformis geosporum</name>
    <dbReference type="NCBI Taxonomy" id="1117311"/>
    <lineage>
        <taxon>Eukaryota</taxon>
        <taxon>Fungi</taxon>
        <taxon>Fungi incertae sedis</taxon>
        <taxon>Mucoromycota</taxon>
        <taxon>Glomeromycotina</taxon>
        <taxon>Glomeromycetes</taxon>
        <taxon>Glomerales</taxon>
        <taxon>Glomeraceae</taxon>
        <taxon>Funneliformis</taxon>
    </lineage>
</organism>
<evidence type="ECO:0000313" key="2">
    <source>
        <dbReference type="Proteomes" id="UP001153678"/>
    </source>
</evidence>
<dbReference type="Gene3D" id="1.10.287.110">
    <property type="entry name" value="DnaJ domain"/>
    <property type="match status" value="1"/>
</dbReference>
<evidence type="ECO:0000313" key="1">
    <source>
        <dbReference type="EMBL" id="CAI2168919.1"/>
    </source>
</evidence>